<reference evidence="2 3" key="1">
    <citation type="submission" date="2018-06" db="EMBL/GenBank/DDBJ databases">
        <title>Carbapenemase-producing Enterobacteriaceae present in wastewater treatment plant effluent and nearby surface waters in the US.</title>
        <authorList>
            <person name="Mathys D.A."/>
            <person name="Mollenkopf D.F."/>
            <person name="Feicht S.M."/>
            <person name="Adams R.J."/>
            <person name="Albers A.L."/>
            <person name="Grooters S.V."/>
            <person name="Stuever D.M."/>
            <person name="Daniels J.B."/>
            <person name="Wittum T.E."/>
        </authorList>
    </citation>
    <scope>NUCLEOTIDE SEQUENCE [LARGE SCALE GENOMIC DNA]</scope>
    <source>
        <strain evidence="2 3">GEO_4_Eff_A</strain>
    </source>
</reference>
<accession>A0A4Q2E854</accession>
<dbReference type="Pfam" id="PF18352">
    <property type="entry name" value="Gp138_N"/>
    <property type="match status" value="1"/>
</dbReference>
<dbReference type="InterPro" id="IPR041599">
    <property type="entry name" value="Gp138_N"/>
</dbReference>
<organism evidence="2 3">
    <name type="scientific">Enterobacter cloacae</name>
    <dbReference type="NCBI Taxonomy" id="550"/>
    <lineage>
        <taxon>Bacteria</taxon>
        <taxon>Pseudomonadati</taxon>
        <taxon>Pseudomonadota</taxon>
        <taxon>Gammaproteobacteria</taxon>
        <taxon>Enterobacterales</taxon>
        <taxon>Enterobacteriaceae</taxon>
        <taxon>Enterobacter</taxon>
        <taxon>Enterobacter cloacae complex</taxon>
    </lineage>
</organism>
<comment type="caution">
    <text evidence="2">The sequence shown here is derived from an EMBL/GenBank/DDBJ whole genome shotgun (WGS) entry which is preliminary data.</text>
</comment>
<sequence>MNLFTTRPQDTATDANSQQFLMHQFLMGKSFITLAIVTSVNESGEVVSVKPMVEGFTGGGDLIPNSVIHGVPVWRLQRGASAVIMPPVEGDIGLIAICDRDITAVKKTKQSALPGSNRTHSYSDAIYLGGVLNAEPSQYVKFANDGIDIVSPLVVNVNGDIISINAESRAEINAPEILLNGQVGQGEGSYGGTAHFKNKVTSDVDFQAGSISLIGHRTSGVEPGTGTSGTPTP</sequence>
<name>A0A4Q2E854_ENTCL</name>
<protein>
    <submittedName>
        <fullName evidence="2">Oxidoreductase</fullName>
    </submittedName>
</protein>
<evidence type="ECO:0000259" key="1">
    <source>
        <dbReference type="Pfam" id="PF18352"/>
    </source>
</evidence>
<dbReference type="InterPro" id="IPR037026">
    <property type="entry name" value="Vgr_OB-fold_dom_sf"/>
</dbReference>
<feature type="domain" description="Phage protein Gp138 N-terminal" evidence="1">
    <location>
        <begin position="35"/>
        <end position="129"/>
    </location>
</feature>
<dbReference type="Proteomes" id="UP000290875">
    <property type="component" value="Unassembled WGS sequence"/>
</dbReference>
<gene>
    <name evidence="2" type="ORF">DM877_17700</name>
</gene>
<dbReference type="Gene3D" id="2.40.50.230">
    <property type="entry name" value="Gp5 N-terminal domain"/>
    <property type="match status" value="1"/>
</dbReference>
<evidence type="ECO:0000313" key="3">
    <source>
        <dbReference type="Proteomes" id="UP000290875"/>
    </source>
</evidence>
<proteinExistence type="predicted"/>
<dbReference type="EMBL" id="QJSL01000017">
    <property type="protein sequence ID" value="RXW27715.1"/>
    <property type="molecule type" value="Genomic_DNA"/>
</dbReference>
<dbReference type="AlphaFoldDB" id="A0A4Q2E854"/>
<evidence type="ECO:0000313" key="2">
    <source>
        <dbReference type="EMBL" id="RXW27715.1"/>
    </source>
</evidence>